<keyword evidence="7" id="KW-0812">Transmembrane</keyword>
<dbReference type="InterPro" id="IPR000719">
    <property type="entry name" value="Prot_kinase_dom"/>
</dbReference>
<name>A0ABY6EMI2_9ACTN</name>
<dbReference type="RefSeq" id="WP_263277835.1">
    <property type="nucleotide sequence ID" value="NZ_CP106795.1"/>
</dbReference>
<feature type="compositionally biased region" description="Low complexity" evidence="6">
    <location>
        <begin position="419"/>
        <end position="428"/>
    </location>
</feature>
<sequence length="687" mass="69982">MGGLQTDGQFRPLESGDPQAVAAYRLAARLGSGGMGTVYLSYTPGGHPIALKTIRPELSEHPEFRRRFRQEVQAAQRVQGLYTAPVIDYDTEGVRPWLATAYVPGPSLAAAVTEHGPLPVPTLLLLVAGVAEALSVIHAAGIVHRDLKPSNVLLAGDGPRVIDFGIARATDATALTGTGVSVGTPAFMSPEQAAGREITPASDVFALGQVAAFAARGSGAYGDGPSHAVLYRIVHEEPDLGGLPDALGFIARCLAKDPADRPSPAEIITLCQEASAGGLRQSGEWLPAAIGTQITRRVSASAALAAQPAAPTQAPPATAPVTQPAAGVPPLPATAPVTQPATAIPAPPATPPTGTPTAAVPAPPPTAPVTHADQPAPHALPTVSANPSPPATAPHTPPPTPTQHTPAPAAASPTPPPGAAHHTPAQHTPVPPQSYGPPAAAGPAAPWPGAQPQPGQRQKPKRKGRLGVIAAVVVAAVLVGGGAAVYLTQMGKDTKDKAADSSAKGSAAHAGASPDATPGTDSGSGSGSDSDSGSDSGSAVGSSPRPDPKPISFKGIDIPMNYYVRFADSPPKPLYDDVGAQYVDDADLFYESGSFDDEKILGSSGKKIVLLNNAQQGSLDTCRTETRYAEQAKLSQLSRGSQLCVHTTSGHIALVTFQGTAPKSDLGDYMTVDVTVWRNAEEPSTKE</sequence>
<dbReference type="PANTHER" id="PTHR43289">
    <property type="entry name" value="MITOGEN-ACTIVATED PROTEIN KINASE KINASE KINASE 20-RELATED"/>
    <property type="match status" value="1"/>
</dbReference>
<dbReference type="CDD" id="cd14014">
    <property type="entry name" value="STKc_PknB_like"/>
    <property type="match status" value="1"/>
</dbReference>
<feature type="region of interest" description="Disordered" evidence="6">
    <location>
        <begin position="496"/>
        <end position="553"/>
    </location>
</feature>
<evidence type="ECO:0000256" key="5">
    <source>
        <dbReference type="PROSITE-ProRule" id="PRU10141"/>
    </source>
</evidence>
<evidence type="ECO:0000256" key="7">
    <source>
        <dbReference type="SAM" id="Phobius"/>
    </source>
</evidence>
<feature type="compositionally biased region" description="Pro residues" evidence="6">
    <location>
        <begin position="345"/>
        <end position="354"/>
    </location>
</feature>
<feature type="region of interest" description="Disordered" evidence="6">
    <location>
        <begin position="306"/>
        <end position="463"/>
    </location>
</feature>
<evidence type="ECO:0000313" key="9">
    <source>
        <dbReference type="EMBL" id="UXY35622.1"/>
    </source>
</evidence>
<evidence type="ECO:0000256" key="4">
    <source>
        <dbReference type="ARBA" id="ARBA00022840"/>
    </source>
</evidence>
<feature type="compositionally biased region" description="Low complexity" evidence="6">
    <location>
        <begin position="402"/>
        <end position="412"/>
    </location>
</feature>
<keyword evidence="10" id="KW-1185">Reference proteome</keyword>
<keyword evidence="1" id="KW-0808">Transferase</keyword>
<dbReference type="PROSITE" id="PS50011">
    <property type="entry name" value="PROTEIN_KINASE_DOM"/>
    <property type="match status" value="1"/>
</dbReference>
<dbReference type="Gene3D" id="3.30.200.20">
    <property type="entry name" value="Phosphorylase Kinase, domain 1"/>
    <property type="match status" value="1"/>
</dbReference>
<evidence type="ECO:0000259" key="8">
    <source>
        <dbReference type="PROSITE" id="PS50011"/>
    </source>
</evidence>
<proteinExistence type="predicted"/>
<protein>
    <submittedName>
        <fullName evidence="9">Serine/threonine protein kinase</fullName>
    </submittedName>
</protein>
<evidence type="ECO:0000256" key="1">
    <source>
        <dbReference type="ARBA" id="ARBA00022679"/>
    </source>
</evidence>
<keyword evidence="3 9" id="KW-0418">Kinase</keyword>
<dbReference type="GO" id="GO:0004674">
    <property type="term" value="F:protein serine/threonine kinase activity"/>
    <property type="evidence" value="ECO:0007669"/>
    <property type="project" value="UniProtKB-KW"/>
</dbReference>
<dbReference type="PANTHER" id="PTHR43289:SF34">
    <property type="entry name" value="SERINE_THREONINE-PROTEIN KINASE YBDM-RELATED"/>
    <property type="match status" value="1"/>
</dbReference>
<keyword evidence="2 5" id="KW-0547">Nucleotide-binding</keyword>
<dbReference type="InterPro" id="IPR011009">
    <property type="entry name" value="Kinase-like_dom_sf"/>
</dbReference>
<feature type="compositionally biased region" description="Pro residues" evidence="6">
    <location>
        <begin position="387"/>
        <end position="401"/>
    </location>
</feature>
<keyword evidence="7" id="KW-1133">Transmembrane helix</keyword>
<feature type="compositionally biased region" description="Low complexity" evidence="6">
    <location>
        <begin position="521"/>
        <end position="543"/>
    </location>
</feature>
<feature type="compositionally biased region" description="Low complexity" evidence="6">
    <location>
        <begin position="334"/>
        <end position="344"/>
    </location>
</feature>
<dbReference type="InterPro" id="IPR017441">
    <property type="entry name" value="Protein_kinase_ATP_BS"/>
</dbReference>
<dbReference type="PROSITE" id="PS00107">
    <property type="entry name" value="PROTEIN_KINASE_ATP"/>
    <property type="match status" value="1"/>
</dbReference>
<gene>
    <name evidence="9" type="ORF">N8I86_13215</name>
</gene>
<accession>A0ABY6EMI2</accession>
<reference evidence="9" key="1">
    <citation type="submission" date="2022-10" db="EMBL/GenBank/DDBJ databases">
        <authorList>
            <person name="Mo P."/>
        </authorList>
    </citation>
    <scope>NUCLEOTIDE SEQUENCE</scope>
    <source>
        <strain evidence="9">HUAS 14-6</strain>
    </source>
</reference>
<evidence type="ECO:0000256" key="3">
    <source>
        <dbReference type="ARBA" id="ARBA00022777"/>
    </source>
</evidence>
<keyword evidence="4 5" id="KW-0067">ATP-binding</keyword>
<evidence type="ECO:0000313" key="10">
    <source>
        <dbReference type="Proteomes" id="UP001060733"/>
    </source>
</evidence>
<dbReference type="Pfam" id="PF00069">
    <property type="entry name" value="Pkinase"/>
    <property type="match status" value="1"/>
</dbReference>
<feature type="domain" description="Protein kinase" evidence="8">
    <location>
        <begin position="24"/>
        <end position="286"/>
    </location>
</feature>
<evidence type="ECO:0000256" key="6">
    <source>
        <dbReference type="SAM" id="MobiDB-lite"/>
    </source>
</evidence>
<organism evidence="9 10">
    <name type="scientific">Streptomyces albidocamelliae</name>
    <dbReference type="NCBI Taxonomy" id="2981135"/>
    <lineage>
        <taxon>Bacteria</taxon>
        <taxon>Bacillati</taxon>
        <taxon>Actinomycetota</taxon>
        <taxon>Actinomycetes</taxon>
        <taxon>Kitasatosporales</taxon>
        <taxon>Streptomycetaceae</taxon>
        <taxon>Streptomyces</taxon>
    </lineage>
</organism>
<dbReference type="PRINTS" id="PR01217">
    <property type="entry name" value="PRICHEXTENSN"/>
</dbReference>
<keyword evidence="9" id="KW-0723">Serine/threonine-protein kinase</keyword>
<dbReference type="Gene3D" id="1.10.510.10">
    <property type="entry name" value="Transferase(Phosphotransferase) domain 1"/>
    <property type="match status" value="1"/>
</dbReference>
<feature type="compositionally biased region" description="Low complexity" evidence="6">
    <location>
        <begin position="500"/>
        <end position="513"/>
    </location>
</feature>
<feature type="transmembrane region" description="Helical" evidence="7">
    <location>
        <begin position="466"/>
        <end position="487"/>
    </location>
</feature>
<dbReference type="InterPro" id="IPR008271">
    <property type="entry name" value="Ser/Thr_kinase_AS"/>
</dbReference>
<evidence type="ECO:0000256" key="2">
    <source>
        <dbReference type="ARBA" id="ARBA00022741"/>
    </source>
</evidence>
<dbReference type="Proteomes" id="UP001060733">
    <property type="component" value="Chromosome"/>
</dbReference>
<dbReference type="EMBL" id="CP106795">
    <property type="protein sequence ID" value="UXY35622.1"/>
    <property type="molecule type" value="Genomic_DNA"/>
</dbReference>
<dbReference type="PROSITE" id="PS00108">
    <property type="entry name" value="PROTEIN_KINASE_ST"/>
    <property type="match status" value="1"/>
</dbReference>
<feature type="binding site" evidence="5">
    <location>
        <position position="52"/>
    </location>
    <ligand>
        <name>ATP</name>
        <dbReference type="ChEBI" id="CHEBI:30616"/>
    </ligand>
</feature>
<dbReference type="SMART" id="SM00220">
    <property type="entry name" value="S_TKc"/>
    <property type="match status" value="1"/>
</dbReference>
<dbReference type="SUPFAM" id="SSF56112">
    <property type="entry name" value="Protein kinase-like (PK-like)"/>
    <property type="match status" value="1"/>
</dbReference>
<keyword evidence="7" id="KW-0472">Membrane</keyword>